<organism evidence="13">
    <name type="scientific">Mexistrophia reticulata</name>
    <dbReference type="NCBI Taxonomy" id="1780250"/>
    <lineage>
        <taxon>Eukaryota</taxon>
        <taxon>Metazoa</taxon>
        <taxon>Spiralia</taxon>
        <taxon>Lophotrochozoa</taxon>
        <taxon>Mollusca</taxon>
        <taxon>Gastropoda</taxon>
        <taxon>Heterobranchia</taxon>
        <taxon>Euthyneura</taxon>
        <taxon>Panpulmonata</taxon>
        <taxon>Eupulmonata</taxon>
        <taxon>Stylommatophora</taxon>
        <taxon>Helicina</taxon>
        <taxon>Urocoptoidea</taxon>
        <taxon>Cerionidae</taxon>
        <taxon>Mexistrophia</taxon>
    </lineage>
</organism>
<evidence type="ECO:0000256" key="3">
    <source>
        <dbReference type="ARBA" id="ARBA00022448"/>
    </source>
</evidence>
<feature type="transmembrane region" description="Helical" evidence="12">
    <location>
        <begin position="15"/>
        <end position="35"/>
    </location>
</feature>
<dbReference type="GO" id="GO:0005743">
    <property type="term" value="C:mitochondrial inner membrane"/>
    <property type="evidence" value="ECO:0007669"/>
    <property type="project" value="UniProtKB-SubCell"/>
</dbReference>
<evidence type="ECO:0000256" key="7">
    <source>
        <dbReference type="ARBA" id="ARBA00022989"/>
    </source>
</evidence>
<evidence type="ECO:0000256" key="2">
    <source>
        <dbReference type="ARBA" id="ARBA00006810"/>
    </source>
</evidence>
<dbReference type="InterPro" id="IPR045083">
    <property type="entry name" value="ATP_synth_F0_asu_bact/mt"/>
</dbReference>
<evidence type="ECO:0000256" key="12">
    <source>
        <dbReference type="SAM" id="Phobius"/>
    </source>
</evidence>
<feature type="transmembrane region" description="Helical" evidence="12">
    <location>
        <begin position="182"/>
        <end position="213"/>
    </location>
</feature>
<comment type="similarity">
    <text evidence="2">Belongs to the ATPase A chain family.</text>
</comment>
<feature type="transmembrane region" description="Helical" evidence="12">
    <location>
        <begin position="90"/>
        <end position="112"/>
    </location>
</feature>
<keyword evidence="6" id="KW-0375">Hydrogen ion transport</keyword>
<keyword evidence="7 12" id="KW-1133">Transmembrane helix</keyword>
<sequence>MMADLFSSLDGGSKYLFVLPPLFIFLSMFTTKWLNGSCISSLLLPLSVWTSPTLKSFNWTTMMLTSVFTFIFSINMLGLSPHTYGNTSNLMWVSAVAILFWGTFLISGIFYSPKKALAHLAPSGAPLLMMPFLIIIELISLIIRPLTLTVRLIANISAGHIVLTLITVPLNCLSGFFSTSTLLFVLIMYMLFEFFVSVIQAYIFTLLLSLYMAEHP</sequence>
<dbReference type="EMBL" id="KY205643">
    <property type="protein sequence ID" value="ARO74696.1"/>
    <property type="molecule type" value="Genomic_DNA"/>
</dbReference>
<dbReference type="PRINTS" id="PR00123">
    <property type="entry name" value="ATPASEA"/>
</dbReference>
<dbReference type="PANTHER" id="PTHR11410">
    <property type="entry name" value="ATP SYNTHASE SUBUNIT A"/>
    <property type="match status" value="1"/>
</dbReference>
<geneLocation type="mitochondrion" evidence="13"/>
<evidence type="ECO:0000256" key="1">
    <source>
        <dbReference type="ARBA" id="ARBA00004141"/>
    </source>
</evidence>
<dbReference type="CDD" id="cd00310">
    <property type="entry name" value="ATP-synt_Fo_a_6"/>
    <property type="match status" value="1"/>
</dbReference>
<evidence type="ECO:0000256" key="11">
    <source>
        <dbReference type="RuleBase" id="RU004450"/>
    </source>
</evidence>
<dbReference type="InterPro" id="IPR035908">
    <property type="entry name" value="F0_ATP_A_sf"/>
</dbReference>
<proteinExistence type="inferred from homology"/>
<keyword evidence="10" id="KW-0066">ATP synthesis</keyword>
<evidence type="ECO:0000256" key="8">
    <source>
        <dbReference type="ARBA" id="ARBA00023065"/>
    </source>
</evidence>
<evidence type="ECO:0000256" key="4">
    <source>
        <dbReference type="ARBA" id="ARBA00022547"/>
    </source>
</evidence>
<gene>
    <name evidence="13" type="primary">ATP6</name>
</gene>
<protein>
    <recommendedName>
        <fullName evidence="11">ATP synthase subunit a</fullName>
    </recommendedName>
</protein>
<dbReference type="AlphaFoldDB" id="A0A1W6S4K0"/>
<feature type="transmembrane region" description="Helical" evidence="12">
    <location>
        <begin position="124"/>
        <end position="143"/>
    </location>
</feature>
<keyword evidence="8" id="KW-0406">Ion transport</keyword>
<dbReference type="SUPFAM" id="SSF81336">
    <property type="entry name" value="F1F0 ATP synthase subunit A"/>
    <property type="match status" value="1"/>
</dbReference>
<keyword evidence="3" id="KW-0813">Transport</keyword>
<dbReference type="GO" id="GO:0046933">
    <property type="term" value="F:proton-transporting ATP synthase activity, rotational mechanism"/>
    <property type="evidence" value="ECO:0007669"/>
    <property type="project" value="TreeGrafter"/>
</dbReference>
<evidence type="ECO:0000256" key="10">
    <source>
        <dbReference type="ARBA" id="ARBA00023310"/>
    </source>
</evidence>
<dbReference type="NCBIfam" id="TIGR01131">
    <property type="entry name" value="ATP_synt_6_or_A"/>
    <property type="match status" value="1"/>
</dbReference>
<feature type="transmembrane region" description="Helical" evidence="12">
    <location>
        <begin position="149"/>
        <end position="170"/>
    </location>
</feature>
<evidence type="ECO:0000256" key="6">
    <source>
        <dbReference type="ARBA" id="ARBA00022781"/>
    </source>
</evidence>
<comment type="subcellular location">
    <subcellularLocation>
        <location evidence="1">Membrane</location>
        <topology evidence="1">Multi-pass membrane protein</topology>
    </subcellularLocation>
    <subcellularLocation>
        <location evidence="11">Mitochondrion inner membrane</location>
        <topology evidence="11">Multi-pass membrane protein</topology>
    </subcellularLocation>
</comment>
<keyword evidence="13" id="KW-0496">Mitochondrion</keyword>
<accession>A0A1W6S4K0</accession>
<dbReference type="PROSITE" id="PS00449">
    <property type="entry name" value="ATPASE_A"/>
    <property type="match status" value="1"/>
</dbReference>
<reference evidence="13" key="1">
    <citation type="submission" date="2016-11" db="EMBL/GenBank/DDBJ databases">
        <title>The complete mitochondrial genome of Mexistrophia reticulata Thompson, 2011 (Gastropoda: Stylommatophora: Cerionidae).</title>
        <authorList>
            <person name="Harasewych M.G."/>
            <person name="Gonzalez V.L."/>
            <person name="Windsor A.M."/>
            <person name="Lopez-Vera E."/>
            <person name="Halloran M."/>
        </authorList>
    </citation>
    <scope>NUCLEOTIDE SEQUENCE</scope>
</reference>
<dbReference type="Gene3D" id="1.20.120.220">
    <property type="entry name" value="ATP synthase, F0 complex, subunit A"/>
    <property type="match status" value="1"/>
</dbReference>
<keyword evidence="4" id="KW-0138">CF(0)</keyword>
<dbReference type="PANTHER" id="PTHR11410:SF0">
    <property type="entry name" value="ATP SYNTHASE SUBUNIT A"/>
    <property type="match status" value="1"/>
</dbReference>
<evidence type="ECO:0000313" key="13">
    <source>
        <dbReference type="EMBL" id="ARO74696.1"/>
    </source>
</evidence>
<dbReference type="GO" id="GO:0045259">
    <property type="term" value="C:proton-transporting ATP synthase complex"/>
    <property type="evidence" value="ECO:0007669"/>
    <property type="project" value="UniProtKB-KW"/>
</dbReference>
<dbReference type="InterPro" id="IPR023011">
    <property type="entry name" value="ATP_synth_F0_asu_AS"/>
</dbReference>
<evidence type="ECO:0000256" key="9">
    <source>
        <dbReference type="ARBA" id="ARBA00023136"/>
    </source>
</evidence>
<keyword evidence="9 12" id="KW-0472">Membrane</keyword>
<keyword evidence="5 12" id="KW-0812">Transmembrane</keyword>
<dbReference type="Pfam" id="PF00119">
    <property type="entry name" value="ATP-synt_A"/>
    <property type="match status" value="1"/>
</dbReference>
<dbReference type="InterPro" id="IPR000568">
    <property type="entry name" value="ATP_synth_F0_asu"/>
</dbReference>
<name>A0A1W6S4K0_9EUPU</name>
<evidence type="ECO:0000256" key="5">
    <source>
        <dbReference type="ARBA" id="ARBA00022692"/>
    </source>
</evidence>
<feature type="transmembrane region" description="Helical" evidence="12">
    <location>
        <begin position="56"/>
        <end position="78"/>
    </location>
</feature>